<comment type="similarity">
    <text evidence="5">Belongs to the TRAPP small subunits family. BET5 subfamily.</text>
</comment>
<dbReference type="EMBL" id="NAJL01000016">
    <property type="protein sequence ID" value="TKA28896.1"/>
    <property type="molecule type" value="Genomic_DNA"/>
</dbReference>
<evidence type="ECO:0000256" key="4">
    <source>
        <dbReference type="ARBA" id="ARBA00023034"/>
    </source>
</evidence>
<keyword evidence="8" id="KW-0472">Membrane</keyword>
<dbReference type="SMART" id="SM01399">
    <property type="entry name" value="Sybindin"/>
    <property type="match status" value="1"/>
</dbReference>
<comment type="subcellular location">
    <subcellularLocation>
        <location evidence="6">Endoplasmic reticulum</location>
    </subcellularLocation>
    <subcellularLocation>
        <location evidence="6">Golgi apparatus</location>
        <location evidence="6">cis-Golgi network</location>
    </subcellularLocation>
</comment>
<evidence type="ECO:0000256" key="7">
    <source>
        <dbReference type="SAM" id="MobiDB-lite"/>
    </source>
</evidence>
<evidence type="ECO:0000256" key="3">
    <source>
        <dbReference type="ARBA" id="ARBA00022892"/>
    </source>
</evidence>
<evidence type="ECO:0000256" key="6">
    <source>
        <dbReference type="RuleBase" id="RU366065"/>
    </source>
</evidence>
<dbReference type="InterPro" id="IPR007233">
    <property type="entry name" value="TRAPPC"/>
</dbReference>
<dbReference type="Gene3D" id="3.30.450.70">
    <property type="match status" value="1"/>
</dbReference>
<comment type="subunit">
    <text evidence="6">Part of the multisubunit transport protein particle (TRAPP) complex.</text>
</comment>
<evidence type="ECO:0000256" key="1">
    <source>
        <dbReference type="ARBA" id="ARBA00022448"/>
    </source>
</evidence>
<dbReference type="GO" id="GO:0006888">
    <property type="term" value="P:endoplasmic reticulum to Golgi vesicle-mediated transport"/>
    <property type="evidence" value="ECO:0007669"/>
    <property type="project" value="UniProtKB-UniRule"/>
</dbReference>
<dbReference type="GO" id="GO:0005794">
    <property type="term" value="C:Golgi apparatus"/>
    <property type="evidence" value="ECO:0007669"/>
    <property type="project" value="UniProtKB-SubCell"/>
</dbReference>
<dbReference type="CDD" id="cd14855">
    <property type="entry name" value="TRAPPC1_MUM2"/>
    <property type="match status" value="1"/>
</dbReference>
<dbReference type="SUPFAM" id="SSF64356">
    <property type="entry name" value="SNARE-like"/>
    <property type="match status" value="1"/>
</dbReference>
<dbReference type="PANTHER" id="PTHR23249">
    <property type="entry name" value="TRAFFICKING PROTEIN PARTICLE COMPLEX SUBUNIT"/>
    <property type="match status" value="1"/>
</dbReference>
<keyword evidence="4 6" id="KW-0333">Golgi apparatus</keyword>
<evidence type="ECO:0000256" key="2">
    <source>
        <dbReference type="ARBA" id="ARBA00022824"/>
    </source>
</evidence>
<evidence type="ECO:0000256" key="8">
    <source>
        <dbReference type="SAM" id="Phobius"/>
    </source>
</evidence>
<dbReference type="GO" id="GO:0030008">
    <property type="term" value="C:TRAPP complex"/>
    <property type="evidence" value="ECO:0007669"/>
    <property type="project" value="UniProtKB-UniRule"/>
</dbReference>
<keyword evidence="8" id="KW-0812">Transmembrane</keyword>
<dbReference type="Proteomes" id="UP000308549">
    <property type="component" value="Unassembled WGS sequence"/>
</dbReference>
<dbReference type="PANTHER" id="PTHR23249:SF16">
    <property type="entry name" value="TRAFFICKING PROTEIN PARTICLE COMPLEX SUBUNIT 1"/>
    <property type="match status" value="1"/>
</dbReference>
<comment type="caution">
    <text evidence="9">The sequence shown here is derived from an EMBL/GenBank/DDBJ whole genome shotgun (WGS) entry which is preliminary data.</text>
</comment>
<dbReference type="AlphaFoldDB" id="A0A4U0U386"/>
<keyword evidence="10" id="KW-1185">Reference proteome</keyword>
<organism evidence="9 10">
    <name type="scientific">Salinomyces thailandicus</name>
    <dbReference type="NCBI Taxonomy" id="706561"/>
    <lineage>
        <taxon>Eukaryota</taxon>
        <taxon>Fungi</taxon>
        <taxon>Dikarya</taxon>
        <taxon>Ascomycota</taxon>
        <taxon>Pezizomycotina</taxon>
        <taxon>Dothideomycetes</taxon>
        <taxon>Dothideomycetidae</taxon>
        <taxon>Mycosphaerellales</taxon>
        <taxon>Teratosphaeriaceae</taxon>
        <taxon>Salinomyces</taxon>
    </lineage>
</organism>
<dbReference type="InterPro" id="IPR011012">
    <property type="entry name" value="Longin-like_dom_sf"/>
</dbReference>
<evidence type="ECO:0000313" key="10">
    <source>
        <dbReference type="Proteomes" id="UP000308549"/>
    </source>
</evidence>
<dbReference type="Pfam" id="PF04099">
    <property type="entry name" value="Sybindin"/>
    <property type="match status" value="1"/>
</dbReference>
<proteinExistence type="inferred from homology"/>
<keyword evidence="8" id="KW-1133">Transmembrane helix</keyword>
<evidence type="ECO:0000256" key="5">
    <source>
        <dbReference type="ARBA" id="ARBA00038167"/>
    </source>
</evidence>
<keyword evidence="2 6" id="KW-0256">Endoplasmic reticulum</keyword>
<dbReference type="OrthoDB" id="3364529at2759"/>
<keyword evidence="3 6" id="KW-0931">ER-Golgi transport</keyword>
<feature type="region of interest" description="Disordered" evidence="7">
    <location>
        <begin position="48"/>
        <end position="67"/>
    </location>
</feature>
<dbReference type="GO" id="GO:0005783">
    <property type="term" value="C:endoplasmic reticulum"/>
    <property type="evidence" value="ECO:0007669"/>
    <property type="project" value="UniProtKB-SubCell"/>
</dbReference>
<feature type="transmembrane region" description="Helical" evidence="8">
    <location>
        <begin position="76"/>
        <end position="97"/>
    </location>
</feature>
<reference evidence="9 10" key="1">
    <citation type="submission" date="2017-03" db="EMBL/GenBank/DDBJ databases">
        <title>Genomes of endolithic fungi from Antarctica.</title>
        <authorList>
            <person name="Coleine C."/>
            <person name="Masonjones S."/>
            <person name="Stajich J.E."/>
        </authorList>
    </citation>
    <scope>NUCLEOTIDE SEQUENCE [LARGE SCALE GENOMIC DNA]</scope>
    <source>
        <strain evidence="9 10">CCFEE 6315</strain>
    </source>
</reference>
<sequence length="199" mass="22565">MSVYSFFIFDRHTECIYSRRWVDKHLNASNRPNSSALGHGDVPATAKKAMKDRDDVRSPALLPTNPPHDRSFPDSAANFIAIIVVQAKLIFGTLFSLRRMVRQLGGSEDQFLSYRTGEYKLHYFETPTQLKFVMLTDTRVGNMRTVLYQIWATLYVEYVVKSPLSPTEHPGGLGVANELFEGGLERFIESIFGVPQTTQ</sequence>
<name>A0A4U0U386_9PEZI</name>
<keyword evidence="1 6" id="KW-0813">Transport</keyword>
<gene>
    <name evidence="9" type="ORF">B0A50_03307</name>
</gene>
<evidence type="ECO:0000313" key="9">
    <source>
        <dbReference type="EMBL" id="TKA28896.1"/>
    </source>
</evidence>
<protein>
    <recommendedName>
        <fullName evidence="6">Trafficking protein particle complex subunit</fullName>
    </recommendedName>
</protein>
<accession>A0A4U0U386</accession>